<proteinExistence type="predicted"/>
<gene>
    <name evidence="1" type="ORF">SDC9_153014</name>
</gene>
<protein>
    <submittedName>
        <fullName evidence="1">Uncharacterized protein</fullName>
    </submittedName>
</protein>
<sequence length="104" mass="11458">MPSVCWRFVISEVERVIIEDIPKESNCCSDNSCVFLNSFVLISLPNNDPKSLVTQLPIVEIMVVSIAKISIDIPTLITTLKSLFKIPLSIIVATNFGISKVPPI</sequence>
<reference evidence="1" key="1">
    <citation type="submission" date="2019-08" db="EMBL/GenBank/DDBJ databases">
        <authorList>
            <person name="Kucharzyk K."/>
            <person name="Murdoch R.W."/>
            <person name="Higgins S."/>
            <person name="Loffler F."/>
        </authorList>
    </citation>
    <scope>NUCLEOTIDE SEQUENCE</scope>
</reference>
<name>A0A645EUR0_9ZZZZ</name>
<dbReference type="EMBL" id="VSSQ01051667">
    <property type="protein sequence ID" value="MPN05761.1"/>
    <property type="molecule type" value="Genomic_DNA"/>
</dbReference>
<accession>A0A645EUR0</accession>
<comment type="caution">
    <text evidence="1">The sequence shown here is derived from an EMBL/GenBank/DDBJ whole genome shotgun (WGS) entry which is preliminary data.</text>
</comment>
<dbReference type="AlphaFoldDB" id="A0A645EUR0"/>
<evidence type="ECO:0000313" key="1">
    <source>
        <dbReference type="EMBL" id="MPN05761.1"/>
    </source>
</evidence>
<organism evidence="1">
    <name type="scientific">bioreactor metagenome</name>
    <dbReference type="NCBI Taxonomy" id="1076179"/>
    <lineage>
        <taxon>unclassified sequences</taxon>
        <taxon>metagenomes</taxon>
        <taxon>ecological metagenomes</taxon>
    </lineage>
</organism>